<evidence type="ECO:0000313" key="1">
    <source>
        <dbReference type="EnsemblPlants" id="Solyc01g020290.1.1.1"/>
    </source>
</evidence>
<evidence type="ECO:0000313" key="2">
    <source>
        <dbReference type="Proteomes" id="UP000004994"/>
    </source>
</evidence>
<proteinExistence type="predicted"/>
<evidence type="ECO:0008006" key="3">
    <source>
        <dbReference type="Google" id="ProtNLM"/>
    </source>
</evidence>
<accession>A0A3Q7ECT9</accession>
<dbReference type="InParanoid" id="A0A3Q7ECT9"/>
<name>A0A3Q7ECT9_SOLLC</name>
<protein>
    <recommendedName>
        <fullName evidence="3">60S ribosomal protein L7a</fullName>
    </recommendedName>
</protein>
<dbReference type="Gramene" id="Solyc01g020290.1.1">
    <property type="protein sequence ID" value="Solyc01g020290.1.1.1"/>
    <property type="gene ID" value="Solyc01g020290.1"/>
</dbReference>
<sequence>MEFSRVFEAIKVNFNDNYEENMRKWGCGIMGSMSQARTKSMERVLAKEAAQRLN</sequence>
<keyword evidence="2" id="KW-1185">Reference proteome</keyword>
<organism evidence="1">
    <name type="scientific">Solanum lycopersicum</name>
    <name type="common">Tomato</name>
    <name type="synonym">Lycopersicon esculentum</name>
    <dbReference type="NCBI Taxonomy" id="4081"/>
    <lineage>
        <taxon>Eukaryota</taxon>
        <taxon>Viridiplantae</taxon>
        <taxon>Streptophyta</taxon>
        <taxon>Embryophyta</taxon>
        <taxon>Tracheophyta</taxon>
        <taxon>Spermatophyta</taxon>
        <taxon>Magnoliopsida</taxon>
        <taxon>eudicotyledons</taxon>
        <taxon>Gunneridae</taxon>
        <taxon>Pentapetalae</taxon>
        <taxon>asterids</taxon>
        <taxon>lamiids</taxon>
        <taxon>Solanales</taxon>
        <taxon>Solanaceae</taxon>
        <taxon>Solanoideae</taxon>
        <taxon>Solaneae</taxon>
        <taxon>Solanum</taxon>
        <taxon>Solanum subgen. Lycopersicon</taxon>
    </lineage>
</organism>
<dbReference type="InterPro" id="IPR029064">
    <property type="entry name" value="Ribosomal_eL30-like_sf"/>
</dbReference>
<dbReference type="AlphaFoldDB" id="A0A3Q7ECT9"/>
<dbReference type="STRING" id="4081.A0A3Q7ECT9"/>
<dbReference type="EnsemblPlants" id="Solyc01g020290.1.1">
    <property type="protein sequence ID" value="Solyc01g020290.1.1.1"/>
    <property type="gene ID" value="Solyc01g020290.1"/>
</dbReference>
<reference evidence="1" key="2">
    <citation type="submission" date="2019-01" db="UniProtKB">
        <authorList>
            <consortium name="EnsemblPlants"/>
        </authorList>
    </citation>
    <scope>IDENTIFICATION</scope>
    <source>
        <strain evidence="1">cv. Heinz 1706</strain>
    </source>
</reference>
<reference evidence="1" key="1">
    <citation type="journal article" date="2012" name="Nature">
        <title>The tomato genome sequence provides insights into fleshy fruit evolution.</title>
        <authorList>
            <consortium name="Tomato Genome Consortium"/>
        </authorList>
    </citation>
    <scope>NUCLEOTIDE SEQUENCE [LARGE SCALE GENOMIC DNA]</scope>
    <source>
        <strain evidence="1">cv. Heinz 1706</strain>
    </source>
</reference>
<dbReference type="Proteomes" id="UP000004994">
    <property type="component" value="Chromosome 1"/>
</dbReference>
<dbReference type="PaxDb" id="4081-Solyc01g020290.1.1"/>
<dbReference type="Gene3D" id="3.30.1330.30">
    <property type="match status" value="1"/>
</dbReference>